<dbReference type="EMBL" id="JASEJX010000015">
    <property type="protein sequence ID" value="KAK4514158.1"/>
    <property type="molecule type" value="Genomic_DNA"/>
</dbReference>
<accession>A0AAN7DB90</accession>
<sequence length="67" mass="7771">MFIGNNKNRGAEFLRYEEHISLRSLFLIDQLNDEFGDEFDDIKFADYSSDEEELDSLDADELSSDDA</sequence>
<name>A0AAN7DB90_9FUNG</name>
<evidence type="ECO:0000313" key="1">
    <source>
        <dbReference type="EMBL" id="KAK4514158.1"/>
    </source>
</evidence>
<reference evidence="1 2" key="1">
    <citation type="submission" date="2022-11" db="EMBL/GenBank/DDBJ databases">
        <title>Mucor velutinosus strain NIH1002 WGS.</title>
        <authorList>
            <person name="Subramanian P."/>
            <person name="Mullikin J.C."/>
            <person name="Segre J.A."/>
            <person name="Zelazny A.M."/>
        </authorList>
    </citation>
    <scope>NUCLEOTIDE SEQUENCE [LARGE SCALE GENOMIC DNA]</scope>
    <source>
        <strain evidence="1 2">NIH1002</strain>
    </source>
</reference>
<keyword evidence="2" id="KW-1185">Reference proteome</keyword>
<comment type="caution">
    <text evidence="1">The sequence shown here is derived from an EMBL/GenBank/DDBJ whole genome shotgun (WGS) entry which is preliminary data.</text>
</comment>
<dbReference type="GeneID" id="89945447"/>
<proteinExistence type="predicted"/>
<evidence type="ECO:0000313" key="2">
    <source>
        <dbReference type="Proteomes" id="UP001304243"/>
    </source>
</evidence>
<protein>
    <submittedName>
        <fullName evidence="1">Uncharacterized protein</fullName>
    </submittedName>
</protein>
<organism evidence="1 2">
    <name type="scientific">Mucor velutinosus</name>
    <dbReference type="NCBI Taxonomy" id="708070"/>
    <lineage>
        <taxon>Eukaryota</taxon>
        <taxon>Fungi</taxon>
        <taxon>Fungi incertae sedis</taxon>
        <taxon>Mucoromycota</taxon>
        <taxon>Mucoromycotina</taxon>
        <taxon>Mucoromycetes</taxon>
        <taxon>Mucorales</taxon>
        <taxon>Mucorineae</taxon>
        <taxon>Mucoraceae</taxon>
        <taxon>Mucor</taxon>
    </lineage>
</organism>
<dbReference type="RefSeq" id="XP_064680824.1">
    <property type="nucleotide sequence ID" value="XM_064821138.1"/>
</dbReference>
<gene>
    <name evidence="1" type="ORF">ATC70_001745</name>
</gene>
<dbReference type="AlphaFoldDB" id="A0AAN7DB90"/>
<dbReference type="Proteomes" id="UP001304243">
    <property type="component" value="Unassembled WGS sequence"/>
</dbReference>